<comment type="caution">
    <text evidence="1">The sequence shown here is derived from an EMBL/GenBank/DDBJ whole genome shotgun (WGS) entry which is preliminary data.</text>
</comment>
<sequence length="405" mass="43212">MDIQNRTSNDAPPASVSIDRETANTAGTHDFEFGEHGDGLVIFSEAGPGFIGPSILQRDGRHFFIGVHESSSTSLMQADFSAEGFYYNYFTSPLPGSSRALINTVLDNEDKFVVLGNFRSDEQAFCTRLTATGETDPTFGEQGEFILPYKAPWTGYGRRLAVQANGHIVLLLRTADLGKPDRGVIVRLTPAGSFDPGFGTCGVVTAPEPGMTFEAVRIQADGKLVIAGRRGRRAVLMRYGITGLPDKTFGCTGYLELESATEGSAALFDVAIQADQKIVAVGSADLAQQVALLIRVTAEGTLDPLFNSGTPWAFPGLGLGFATAIQEDGKIVSSGHKDLGGHTWLMRHLATGEPDRGFGDRGLSRVNSIPGSTSYLSHLELQPDGKILISGRYATHSAVIRCHGG</sequence>
<dbReference type="InterPro" id="IPR013431">
    <property type="entry name" value="Delta_60_rpt"/>
</dbReference>
<gene>
    <name evidence="1" type="ORF">HX845_27520</name>
</gene>
<evidence type="ECO:0000313" key="2">
    <source>
        <dbReference type="Proteomes" id="UP000517547"/>
    </source>
</evidence>
<dbReference type="Gene3D" id="2.80.10.50">
    <property type="match status" value="2"/>
</dbReference>
<dbReference type="Proteomes" id="UP000517547">
    <property type="component" value="Unassembled WGS sequence"/>
</dbReference>
<organism evidence="1 2">
    <name type="scientific">Pseudomonas gingeri</name>
    <dbReference type="NCBI Taxonomy" id="117681"/>
    <lineage>
        <taxon>Bacteria</taxon>
        <taxon>Pseudomonadati</taxon>
        <taxon>Pseudomonadota</taxon>
        <taxon>Gammaproteobacteria</taxon>
        <taxon>Pseudomonadales</taxon>
        <taxon>Pseudomonadaceae</taxon>
        <taxon>Pseudomonas</taxon>
    </lineage>
</organism>
<name>A0A7Y7Y464_9PSED</name>
<dbReference type="AlphaFoldDB" id="A0A7Y7Y464"/>
<protein>
    <submittedName>
        <fullName evidence="1">Hemolysin</fullName>
    </submittedName>
</protein>
<accession>A0A7Y7Y464</accession>
<dbReference type="NCBIfam" id="TIGR02608">
    <property type="entry name" value="delta_60_rpt"/>
    <property type="match status" value="5"/>
</dbReference>
<proteinExistence type="predicted"/>
<evidence type="ECO:0000313" key="1">
    <source>
        <dbReference type="EMBL" id="NWC17435.1"/>
    </source>
</evidence>
<dbReference type="RefSeq" id="WP_017126182.1">
    <property type="nucleotide sequence ID" value="NZ_JACAQE010000009.1"/>
</dbReference>
<reference evidence="1 2" key="1">
    <citation type="submission" date="2020-04" db="EMBL/GenBank/DDBJ databases">
        <title>Molecular characterization of pseudomonads from Agaricus bisporus reveal novel blotch 2 pathogens in Western Europe.</title>
        <authorList>
            <person name="Taparia T."/>
            <person name="Krijger M."/>
            <person name="Haynes E."/>
            <person name="Elpinstone J.G."/>
            <person name="Noble R."/>
            <person name="Van Der Wolf J."/>
        </authorList>
    </citation>
    <scope>NUCLEOTIDE SEQUENCE [LARGE SCALE GENOMIC DNA]</scope>
    <source>
        <strain evidence="1 2">IPO3738</strain>
    </source>
</reference>
<dbReference type="Pfam" id="PF17164">
    <property type="entry name" value="DUF5122"/>
    <property type="match status" value="2"/>
</dbReference>
<dbReference type="SUPFAM" id="SSF63829">
    <property type="entry name" value="Calcium-dependent phosphotriesterase"/>
    <property type="match status" value="1"/>
</dbReference>
<dbReference type="EMBL" id="JACAQE010000009">
    <property type="protein sequence ID" value="NWC17435.1"/>
    <property type="molecule type" value="Genomic_DNA"/>
</dbReference>